<dbReference type="OrthoDB" id="214467at2157"/>
<feature type="transmembrane region" description="Helical" evidence="1">
    <location>
        <begin position="105"/>
        <end position="123"/>
    </location>
</feature>
<gene>
    <name evidence="3" type="ORF">SAMN04488063_0990</name>
</gene>
<dbReference type="InterPro" id="IPR026436">
    <property type="entry name" value="CHP04206"/>
</dbReference>
<keyword evidence="1" id="KW-0812">Transmembrane</keyword>
<dbReference type="STRING" id="553467.SAMN04488063_0990"/>
<feature type="transmembrane region" description="Helical" evidence="1">
    <location>
        <begin position="72"/>
        <end position="93"/>
    </location>
</feature>
<dbReference type="EMBL" id="FOOQ01000001">
    <property type="protein sequence ID" value="SFF97477.1"/>
    <property type="molecule type" value="Genomic_DNA"/>
</dbReference>
<keyword evidence="1" id="KW-1133">Transmembrane helix</keyword>
<name>A0A1I2N6Y1_9EURY</name>
<proteinExistence type="predicted"/>
<dbReference type="Proteomes" id="UP000198876">
    <property type="component" value="Unassembled WGS sequence"/>
</dbReference>
<feature type="domain" description="DUF8050" evidence="2">
    <location>
        <begin position="2"/>
        <end position="152"/>
    </location>
</feature>
<evidence type="ECO:0000256" key="1">
    <source>
        <dbReference type="SAM" id="Phobius"/>
    </source>
</evidence>
<dbReference type="NCBIfam" id="TIGR04206">
    <property type="entry name" value="near_ArtA"/>
    <property type="match status" value="1"/>
</dbReference>
<evidence type="ECO:0000313" key="4">
    <source>
        <dbReference type="Proteomes" id="UP000198876"/>
    </source>
</evidence>
<dbReference type="InterPro" id="IPR058363">
    <property type="entry name" value="DUF8050"/>
</dbReference>
<keyword evidence="1" id="KW-0472">Membrane</keyword>
<dbReference type="AlphaFoldDB" id="A0A1I2N6Y1"/>
<dbReference type="Pfam" id="PF26224">
    <property type="entry name" value="DUF8050"/>
    <property type="match status" value="1"/>
</dbReference>
<reference evidence="4" key="1">
    <citation type="submission" date="2016-10" db="EMBL/GenBank/DDBJ databases">
        <authorList>
            <person name="Varghese N."/>
            <person name="Submissions S."/>
        </authorList>
    </citation>
    <scope>NUCLEOTIDE SEQUENCE [LARGE SCALE GENOMIC DNA]</scope>
    <source>
        <strain evidence="4">CGMCC 1.7739</strain>
    </source>
</reference>
<keyword evidence="4" id="KW-1185">Reference proteome</keyword>
<evidence type="ECO:0000313" key="3">
    <source>
        <dbReference type="EMBL" id="SFF97477.1"/>
    </source>
</evidence>
<protein>
    <submittedName>
        <fullName evidence="3">TIGR04206 family protein</fullName>
    </submittedName>
</protein>
<dbReference type="RefSeq" id="WP_092889216.1">
    <property type="nucleotide sequence ID" value="NZ_FOOQ01000001.1"/>
</dbReference>
<evidence type="ECO:0000259" key="2">
    <source>
        <dbReference type="Pfam" id="PF26224"/>
    </source>
</evidence>
<sequence>MSRRSDRSDTASDRTAVLAVLSLLAVPWSVQTFPGGDETLLFAWGLLNTAPVGVTTLFEFLFVYTRGLPDFIVSWPVSVACYAGAVASAVVGWRRGREDPRVTGGLLVLAGVAQLSLASGFSAQPGRTAWPLGTLALWTVAWVVYWPRVRRRRE</sequence>
<accession>A0A1I2N6Y1</accession>
<organism evidence="3 4">
    <name type="scientific">Halopelagius inordinatus</name>
    <dbReference type="NCBI Taxonomy" id="553467"/>
    <lineage>
        <taxon>Archaea</taxon>
        <taxon>Methanobacteriati</taxon>
        <taxon>Methanobacteriota</taxon>
        <taxon>Stenosarchaea group</taxon>
        <taxon>Halobacteria</taxon>
        <taxon>Halobacteriales</taxon>
        <taxon>Haloferacaceae</taxon>
    </lineage>
</organism>
<feature type="transmembrane region" description="Helical" evidence="1">
    <location>
        <begin position="129"/>
        <end position="146"/>
    </location>
</feature>